<dbReference type="Proteomes" id="UP000252585">
    <property type="component" value="Unassembled WGS sequence"/>
</dbReference>
<dbReference type="InterPro" id="IPR010982">
    <property type="entry name" value="Lambda_DNA-bd_dom_sf"/>
</dbReference>
<keyword evidence="3" id="KW-1185">Reference proteome</keyword>
<gene>
    <name evidence="2" type="ORF">DFR57_12244</name>
</gene>
<dbReference type="CDD" id="cd00093">
    <property type="entry name" value="HTH_XRE"/>
    <property type="match status" value="1"/>
</dbReference>
<dbReference type="Pfam" id="PF13560">
    <property type="entry name" value="HTH_31"/>
    <property type="match status" value="1"/>
</dbReference>
<dbReference type="OrthoDB" id="9812960at2"/>
<feature type="domain" description="HTH cro/C1-type" evidence="1">
    <location>
        <begin position="12"/>
        <end position="67"/>
    </location>
</feature>
<dbReference type="RefSeq" id="WP_114354478.1">
    <property type="nucleotide sequence ID" value="NZ_QPJJ01000022.1"/>
</dbReference>
<name>A0A368X4Y6_9BACI</name>
<dbReference type="InterPro" id="IPR001387">
    <property type="entry name" value="Cro/C1-type_HTH"/>
</dbReference>
<reference evidence="2 3" key="1">
    <citation type="submission" date="2018-07" db="EMBL/GenBank/DDBJ databases">
        <title>Genomic Encyclopedia of Type Strains, Phase IV (KMG-IV): sequencing the most valuable type-strain genomes for metagenomic binning, comparative biology and taxonomic classification.</title>
        <authorList>
            <person name="Goeker M."/>
        </authorList>
    </citation>
    <scope>NUCLEOTIDE SEQUENCE [LARGE SCALE GENOMIC DNA]</scope>
    <source>
        <strain evidence="2 3">DSM 27696</strain>
    </source>
</reference>
<comment type="caution">
    <text evidence="2">The sequence shown here is derived from an EMBL/GenBank/DDBJ whole genome shotgun (WGS) entry which is preliminary data.</text>
</comment>
<evidence type="ECO:0000259" key="1">
    <source>
        <dbReference type="PROSITE" id="PS50943"/>
    </source>
</evidence>
<dbReference type="Gene3D" id="1.10.260.40">
    <property type="entry name" value="lambda repressor-like DNA-binding domains"/>
    <property type="match status" value="1"/>
</dbReference>
<evidence type="ECO:0000313" key="2">
    <source>
        <dbReference type="EMBL" id="RCW62875.1"/>
    </source>
</evidence>
<dbReference type="GO" id="GO:0003677">
    <property type="term" value="F:DNA binding"/>
    <property type="evidence" value="ECO:0007669"/>
    <property type="project" value="InterPro"/>
</dbReference>
<evidence type="ECO:0000313" key="3">
    <source>
        <dbReference type="Proteomes" id="UP000252585"/>
    </source>
</evidence>
<organism evidence="2 3">
    <name type="scientific">Saliterribacillus persicus</name>
    <dbReference type="NCBI Taxonomy" id="930114"/>
    <lineage>
        <taxon>Bacteria</taxon>
        <taxon>Bacillati</taxon>
        <taxon>Bacillota</taxon>
        <taxon>Bacilli</taxon>
        <taxon>Bacillales</taxon>
        <taxon>Bacillaceae</taxon>
        <taxon>Saliterribacillus</taxon>
    </lineage>
</organism>
<dbReference type="AlphaFoldDB" id="A0A368X4Y6"/>
<protein>
    <submittedName>
        <fullName evidence="2">Transcriptional regulator with XRE-family HTH domain</fullName>
    </submittedName>
</protein>
<dbReference type="PROSITE" id="PS50943">
    <property type="entry name" value="HTH_CROC1"/>
    <property type="match status" value="1"/>
</dbReference>
<dbReference type="SMART" id="SM00530">
    <property type="entry name" value="HTH_XRE"/>
    <property type="match status" value="1"/>
</dbReference>
<proteinExistence type="predicted"/>
<dbReference type="EMBL" id="QPJJ01000022">
    <property type="protein sequence ID" value="RCW62875.1"/>
    <property type="molecule type" value="Genomic_DNA"/>
</dbReference>
<dbReference type="SUPFAM" id="SSF47413">
    <property type="entry name" value="lambda repressor-like DNA-binding domains"/>
    <property type="match status" value="1"/>
</dbReference>
<sequence length="116" mass="13646">MDMKKLDIKRLLREERNKRGLTYDQVARRVGCSTSYLFRVEKGARKVPSENVMRNIIDYFELSEEELMNYNRDISDVDYNTGSLLESANSVDVNNLKDVVRFLQVVAEYQENKDSR</sequence>
<accession>A0A368X4Y6</accession>